<keyword evidence="1" id="KW-1133">Transmembrane helix</keyword>
<dbReference type="EMBL" id="JAYKXN010000008">
    <property type="protein sequence ID" value="KAK7264578.1"/>
    <property type="molecule type" value="Genomic_DNA"/>
</dbReference>
<dbReference type="Proteomes" id="UP001359559">
    <property type="component" value="Unassembled WGS sequence"/>
</dbReference>
<evidence type="ECO:0000313" key="2">
    <source>
        <dbReference type="EMBL" id="KAK7264578.1"/>
    </source>
</evidence>
<keyword evidence="1" id="KW-0812">Transmembrane</keyword>
<gene>
    <name evidence="2" type="ORF">RJT34_32187</name>
</gene>
<evidence type="ECO:0000256" key="1">
    <source>
        <dbReference type="SAM" id="Phobius"/>
    </source>
</evidence>
<keyword evidence="3" id="KW-1185">Reference proteome</keyword>
<proteinExistence type="predicted"/>
<feature type="transmembrane region" description="Helical" evidence="1">
    <location>
        <begin position="15"/>
        <end position="37"/>
    </location>
</feature>
<organism evidence="2 3">
    <name type="scientific">Clitoria ternatea</name>
    <name type="common">Butterfly pea</name>
    <dbReference type="NCBI Taxonomy" id="43366"/>
    <lineage>
        <taxon>Eukaryota</taxon>
        <taxon>Viridiplantae</taxon>
        <taxon>Streptophyta</taxon>
        <taxon>Embryophyta</taxon>
        <taxon>Tracheophyta</taxon>
        <taxon>Spermatophyta</taxon>
        <taxon>Magnoliopsida</taxon>
        <taxon>eudicotyledons</taxon>
        <taxon>Gunneridae</taxon>
        <taxon>Pentapetalae</taxon>
        <taxon>rosids</taxon>
        <taxon>fabids</taxon>
        <taxon>Fabales</taxon>
        <taxon>Fabaceae</taxon>
        <taxon>Papilionoideae</taxon>
        <taxon>50 kb inversion clade</taxon>
        <taxon>NPAAA clade</taxon>
        <taxon>indigoferoid/millettioid clade</taxon>
        <taxon>Phaseoleae</taxon>
        <taxon>Clitoria</taxon>
    </lineage>
</organism>
<reference evidence="2 3" key="1">
    <citation type="submission" date="2024-01" db="EMBL/GenBank/DDBJ databases">
        <title>The genomes of 5 underutilized Papilionoideae crops provide insights into root nodulation and disease resistance.</title>
        <authorList>
            <person name="Yuan L."/>
        </authorList>
    </citation>
    <scope>NUCLEOTIDE SEQUENCE [LARGE SCALE GENOMIC DNA]</scope>
    <source>
        <strain evidence="2">LY-2023</strain>
        <tissue evidence="2">Leaf</tissue>
    </source>
</reference>
<accession>A0AAN9I222</accession>
<evidence type="ECO:0000313" key="3">
    <source>
        <dbReference type="Proteomes" id="UP001359559"/>
    </source>
</evidence>
<name>A0AAN9I222_CLITE</name>
<keyword evidence="1" id="KW-0472">Membrane</keyword>
<protein>
    <submittedName>
        <fullName evidence="2">Uncharacterized protein</fullName>
    </submittedName>
</protein>
<comment type="caution">
    <text evidence="2">The sequence shown here is derived from an EMBL/GenBank/DDBJ whole genome shotgun (WGS) entry which is preliminary data.</text>
</comment>
<sequence length="73" mass="8437">MKTVFVYSISYVGNNLYMCVVIFLSNPTVILIFGYFLPSTCSVKTLYSNLSRIYEGAVYLERNHWKGLERLCP</sequence>
<dbReference type="AlphaFoldDB" id="A0AAN9I222"/>